<dbReference type="EnsemblProtists" id="PYU1_T012688">
    <property type="protein sequence ID" value="PYU1_T012688"/>
    <property type="gene ID" value="PYU1_G012662"/>
</dbReference>
<organism evidence="2 3">
    <name type="scientific">Globisporangium ultimum (strain ATCC 200006 / CBS 805.95 / DAOM BR144)</name>
    <name type="common">Pythium ultimum</name>
    <dbReference type="NCBI Taxonomy" id="431595"/>
    <lineage>
        <taxon>Eukaryota</taxon>
        <taxon>Sar</taxon>
        <taxon>Stramenopiles</taxon>
        <taxon>Oomycota</taxon>
        <taxon>Peronosporomycetes</taxon>
        <taxon>Pythiales</taxon>
        <taxon>Pythiaceae</taxon>
        <taxon>Globisporangium</taxon>
    </lineage>
</organism>
<reference evidence="3" key="2">
    <citation type="submission" date="2010-04" db="EMBL/GenBank/DDBJ databases">
        <authorList>
            <person name="Buell R."/>
            <person name="Hamilton J."/>
            <person name="Hostetler J."/>
        </authorList>
    </citation>
    <scope>NUCLEOTIDE SEQUENCE [LARGE SCALE GENOMIC DNA]</scope>
    <source>
        <strain evidence="3">DAOM:BR144</strain>
    </source>
</reference>
<accession>K3X639</accession>
<reference evidence="3" key="1">
    <citation type="journal article" date="2010" name="Genome Biol.">
        <title>Genome sequence of the necrotrophic plant pathogen Pythium ultimum reveals original pathogenicity mechanisms and effector repertoire.</title>
        <authorList>
            <person name="Levesque C.A."/>
            <person name="Brouwer H."/>
            <person name="Cano L."/>
            <person name="Hamilton J.P."/>
            <person name="Holt C."/>
            <person name="Huitema E."/>
            <person name="Raffaele S."/>
            <person name="Robideau G.P."/>
            <person name="Thines M."/>
            <person name="Win J."/>
            <person name="Zerillo M.M."/>
            <person name="Beakes G.W."/>
            <person name="Boore J.L."/>
            <person name="Busam D."/>
            <person name="Dumas B."/>
            <person name="Ferriera S."/>
            <person name="Fuerstenberg S.I."/>
            <person name="Gachon C.M."/>
            <person name="Gaulin E."/>
            <person name="Govers F."/>
            <person name="Grenville-Briggs L."/>
            <person name="Horner N."/>
            <person name="Hostetler J."/>
            <person name="Jiang R.H."/>
            <person name="Johnson J."/>
            <person name="Krajaejun T."/>
            <person name="Lin H."/>
            <person name="Meijer H.J."/>
            <person name="Moore B."/>
            <person name="Morris P."/>
            <person name="Phuntmart V."/>
            <person name="Puiu D."/>
            <person name="Shetty J."/>
            <person name="Stajich J.E."/>
            <person name="Tripathy S."/>
            <person name="Wawra S."/>
            <person name="van West P."/>
            <person name="Whitty B.R."/>
            <person name="Coutinho P.M."/>
            <person name="Henrissat B."/>
            <person name="Martin F."/>
            <person name="Thomas P.D."/>
            <person name="Tyler B.M."/>
            <person name="De Vries R.P."/>
            <person name="Kamoun S."/>
            <person name="Yandell M."/>
            <person name="Tisserat N."/>
            <person name="Buell C.R."/>
        </authorList>
    </citation>
    <scope>NUCLEOTIDE SEQUENCE</scope>
    <source>
        <strain evidence="3">DAOM:BR144</strain>
    </source>
</reference>
<dbReference type="eggNOG" id="ENOG502SU0R">
    <property type="taxonomic scope" value="Eukaryota"/>
</dbReference>
<dbReference type="EMBL" id="GL376588">
    <property type="status" value="NOT_ANNOTATED_CDS"/>
    <property type="molecule type" value="Genomic_DNA"/>
</dbReference>
<dbReference type="HOGENOM" id="CLU_089854_0_0_1"/>
<dbReference type="InParanoid" id="K3X639"/>
<evidence type="ECO:0000313" key="3">
    <source>
        <dbReference type="Proteomes" id="UP000019132"/>
    </source>
</evidence>
<dbReference type="VEuPathDB" id="FungiDB:PYU1_G012662"/>
<sequence>MVVTGIPPHVTILFQMKAMQDATLAPVKNIEAVLEEFERRGAIAARPTSVEQRLRDAITRALREAGVNELVSTEDFVFPDASARRMWILWRCGNPAAKLPPFKLLESHDMPTRNCQKRLSDVRCLMNKIELKLEAIGEQKERLTIEEATVLFVKCANAIEVSDTTKPSRKRRTEQLSEDGSQP</sequence>
<evidence type="ECO:0000256" key="1">
    <source>
        <dbReference type="SAM" id="MobiDB-lite"/>
    </source>
</evidence>
<evidence type="ECO:0000313" key="2">
    <source>
        <dbReference type="EnsemblProtists" id="PYU1_T012688"/>
    </source>
</evidence>
<name>K3X639_GLOUD</name>
<reference evidence="2" key="3">
    <citation type="submission" date="2015-02" db="UniProtKB">
        <authorList>
            <consortium name="EnsemblProtists"/>
        </authorList>
    </citation>
    <scope>IDENTIFICATION</scope>
    <source>
        <strain evidence="2">DAOM BR144</strain>
    </source>
</reference>
<dbReference type="Proteomes" id="UP000019132">
    <property type="component" value="Unassembled WGS sequence"/>
</dbReference>
<dbReference type="AlphaFoldDB" id="K3X639"/>
<feature type="region of interest" description="Disordered" evidence="1">
    <location>
        <begin position="163"/>
        <end position="183"/>
    </location>
</feature>
<protein>
    <submittedName>
        <fullName evidence="2">Uncharacterized protein</fullName>
    </submittedName>
</protein>
<proteinExistence type="predicted"/>
<keyword evidence="3" id="KW-1185">Reference proteome</keyword>